<accession>A0ABY8VJR0</accession>
<dbReference type="PANTHER" id="PTHR15854">
    <property type="entry name" value="THAP4 PROTEIN"/>
    <property type="match status" value="1"/>
</dbReference>
<dbReference type="PANTHER" id="PTHR15854:SF4">
    <property type="entry name" value="PEROXYNITRITE ISOMERASE THAP4"/>
    <property type="match status" value="1"/>
</dbReference>
<name>A0ABY8VJR0_9CORY</name>
<proteinExistence type="predicted"/>
<dbReference type="EMBL" id="CP126969">
    <property type="protein sequence ID" value="WIM68463.1"/>
    <property type="molecule type" value="Genomic_DNA"/>
</dbReference>
<evidence type="ECO:0000256" key="1">
    <source>
        <dbReference type="ARBA" id="ARBA00026205"/>
    </source>
</evidence>
<dbReference type="Proteomes" id="UP001225598">
    <property type="component" value="Chromosome"/>
</dbReference>
<dbReference type="Pfam" id="PF08768">
    <property type="entry name" value="THAP4_heme-bd"/>
    <property type="match status" value="1"/>
</dbReference>
<dbReference type="SUPFAM" id="SSF50814">
    <property type="entry name" value="Lipocalins"/>
    <property type="match status" value="1"/>
</dbReference>
<dbReference type="RefSeq" id="WP_284826007.1">
    <property type="nucleotide sequence ID" value="NZ_CP126969.1"/>
</dbReference>
<evidence type="ECO:0000259" key="2">
    <source>
        <dbReference type="Pfam" id="PF08768"/>
    </source>
</evidence>
<keyword evidence="4" id="KW-1185">Reference proteome</keyword>
<dbReference type="InterPro" id="IPR012674">
    <property type="entry name" value="Calycin"/>
</dbReference>
<feature type="domain" description="THAP4-like heme-binding" evidence="2">
    <location>
        <begin position="7"/>
        <end position="157"/>
    </location>
</feature>
<evidence type="ECO:0000313" key="3">
    <source>
        <dbReference type="EMBL" id="WIM68463.1"/>
    </source>
</evidence>
<gene>
    <name evidence="3" type="ORF">QP027_03440</name>
</gene>
<protein>
    <recommendedName>
        <fullName evidence="1">Ferric nitrobindin-like protein</fullName>
    </recommendedName>
</protein>
<dbReference type="CDD" id="cd07828">
    <property type="entry name" value="lipocalin_heme-bd-THAP4-like"/>
    <property type="match status" value="1"/>
</dbReference>
<reference evidence="3 4" key="1">
    <citation type="submission" date="2023-05" db="EMBL/GenBank/DDBJ databases">
        <title>Corynebacterium suedekumii sp. nov. and Corynebacterium breve sp. nov. isolated from raw cow's milk.</title>
        <authorList>
            <person name="Baer M.K."/>
            <person name="Mehl L."/>
            <person name="Hellmuth R."/>
            <person name="Marke G."/>
            <person name="Lipski A."/>
        </authorList>
    </citation>
    <scope>NUCLEOTIDE SEQUENCE [LARGE SCALE GENOMIC DNA]</scope>
    <source>
        <strain evidence="3 4">R4</strain>
    </source>
</reference>
<dbReference type="Gene3D" id="2.40.128.20">
    <property type="match status" value="1"/>
</dbReference>
<sequence>MNLHPNIEPFAFLIGTWVGSGRGKYPTINDFEYRETVTFASTPGKPFLRYEQKTKSPDGAPMHTEVGFLRPVGDLVEFTIAQPTGQTELLEGTIKILEDGSLELLLDEGTVANTATAKPVDGTKRRYVFDADRSKMTTEFEMEASGQAMQNHLISELAISNEV</sequence>
<dbReference type="InterPro" id="IPR045165">
    <property type="entry name" value="Nitrobindin"/>
</dbReference>
<evidence type="ECO:0000313" key="4">
    <source>
        <dbReference type="Proteomes" id="UP001225598"/>
    </source>
</evidence>
<organism evidence="3 4">
    <name type="scientific">Corynebacterium breve</name>
    <dbReference type="NCBI Taxonomy" id="3049799"/>
    <lineage>
        <taxon>Bacteria</taxon>
        <taxon>Bacillati</taxon>
        <taxon>Actinomycetota</taxon>
        <taxon>Actinomycetes</taxon>
        <taxon>Mycobacteriales</taxon>
        <taxon>Corynebacteriaceae</taxon>
        <taxon>Corynebacterium</taxon>
    </lineage>
</organism>
<dbReference type="InterPro" id="IPR014878">
    <property type="entry name" value="THAP4-like_heme-bd"/>
</dbReference>